<feature type="region of interest" description="Disordered" evidence="1">
    <location>
        <begin position="319"/>
        <end position="339"/>
    </location>
</feature>
<dbReference type="Proteomes" id="UP000215767">
    <property type="component" value="Unassembled WGS sequence"/>
</dbReference>
<dbReference type="PANTHER" id="PTHR43303:SF3">
    <property type="entry name" value="BLR3436 PROTEIN"/>
    <property type="match status" value="1"/>
</dbReference>
<evidence type="ECO:0000256" key="1">
    <source>
        <dbReference type="SAM" id="MobiDB-lite"/>
    </source>
</evidence>
<protein>
    <submittedName>
        <fullName evidence="3">Oxidoreductase</fullName>
    </submittedName>
</protein>
<dbReference type="Gene3D" id="3.20.20.70">
    <property type="entry name" value="Aldolase class I"/>
    <property type="match status" value="1"/>
</dbReference>
<comment type="caution">
    <text evidence="3">The sequence shown here is derived from an EMBL/GenBank/DDBJ whole genome shotgun (WGS) entry which is preliminary data.</text>
</comment>
<name>A0A261UNN1_9BORD</name>
<dbReference type="SUPFAM" id="SSF51395">
    <property type="entry name" value="FMN-linked oxidoreductases"/>
    <property type="match status" value="1"/>
</dbReference>
<dbReference type="OrthoDB" id="8985337at2"/>
<dbReference type="CDD" id="cd02932">
    <property type="entry name" value="OYE_YqiM_FMN"/>
    <property type="match status" value="1"/>
</dbReference>
<dbReference type="GO" id="GO:0010181">
    <property type="term" value="F:FMN binding"/>
    <property type="evidence" value="ECO:0007669"/>
    <property type="project" value="InterPro"/>
</dbReference>
<evidence type="ECO:0000259" key="2">
    <source>
        <dbReference type="Pfam" id="PF00724"/>
    </source>
</evidence>
<sequence>MKIVCLGGGPAGLYFGLLMKLRNPDNRVTVVERNRPYDTFGWGVVFSDATMENLRRADPVSAREISDAFNHWDDIDIHFKGRTLRSGGHGFIGIGRKKLLNILQARCEQVGVELVFETLVDDDQALARRYDADLVIAADGINSRVRDTYADTFEPDIDLRRNRFVWLGTEKAFDAFTFAFVQTPHGWFQAHAYRFEPGLSTFIVETPESTWQAAGLDKMSQEEGIRYCESLFAPWLDGKPLMSNARHLRGSAIWIRFPRVICGHWVRWNTLDTPSGRREVPVVLMGDAAHSAHFSIGSGTKLALEDAIELADQLTAGASATRRPAADSPAGNGTPAPQADAASIDALRAALLRYEEIRGVEVLKIQNAARNSTEWFEHVDRYACLQPEQFAYSLLTRSQRISHENLRLRDPDWLQGYERWLAARAGVDVDARERPPLPMLTPYEARGVRLKNRIVVSPMAMYACTDGVPGDFHLVHLGAKALGGAGLVMVEMTCTSPDARITPGCPGLWNDAQGAAFARIVGFIHGHSDARVGIQLGHAGRKGSTQLGWQRMDHPLPSDNWPLLSASALPYLPGISQTPRAMSRADMDRVRDDFVAAARRAAVAGFDWLELHCAHGYLLSSFISPLTNRRDDEYGGDLDARLRYPLEVFAAVREAWPRRLPMSVRISAHDWVEGGITADDAVEIARRFKAAGADMIDCSSGQVSPDQHPVYGRMYQTPFADRVRNEADIPTIAVGAIFEADHVNGIIASGRADLCALARPHLADSAWTLREAARVGYTDVDWPVHYLAGKRQLETNFARAATAPQADARSET</sequence>
<dbReference type="GO" id="GO:0003959">
    <property type="term" value="F:NADPH dehydrogenase activity"/>
    <property type="evidence" value="ECO:0007669"/>
    <property type="project" value="InterPro"/>
</dbReference>
<dbReference type="SUPFAM" id="SSF51905">
    <property type="entry name" value="FAD/NAD(P)-binding domain"/>
    <property type="match status" value="1"/>
</dbReference>
<evidence type="ECO:0000313" key="3">
    <source>
        <dbReference type="EMBL" id="OZI62523.1"/>
    </source>
</evidence>
<dbReference type="InterPro" id="IPR044152">
    <property type="entry name" value="YqjM-like"/>
</dbReference>
<dbReference type="EMBL" id="NEVS01000004">
    <property type="protein sequence ID" value="OZI62523.1"/>
    <property type="molecule type" value="Genomic_DNA"/>
</dbReference>
<dbReference type="NCBIfam" id="NF006101">
    <property type="entry name" value="PRK08255.1"/>
    <property type="match status" value="1"/>
</dbReference>
<dbReference type="InterPro" id="IPR036188">
    <property type="entry name" value="FAD/NAD-bd_sf"/>
</dbReference>
<keyword evidence="4" id="KW-1185">Reference proteome</keyword>
<organism evidence="3 4">
    <name type="scientific">Bordetella genomosp. 11</name>
    <dbReference type="NCBI Taxonomy" id="1416808"/>
    <lineage>
        <taxon>Bacteria</taxon>
        <taxon>Pseudomonadati</taxon>
        <taxon>Pseudomonadota</taxon>
        <taxon>Betaproteobacteria</taxon>
        <taxon>Burkholderiales</taxon>
        <taxon>Alcaligenaceae</taxon>
        <taxon>Bordetella</taxon>
    </lineage>
</organism>
<dbReference type="Gene3D" id="3.30.9.20">
    <property type="match status" value="1"/>
</dbReference>
<dbReference type="Pfam" id="PF00724">
    <property type="entry name" value="Oxidored_FMN"/>
    <property type="match status" value="1"/>
</dbReference>
<proteinExistence type="predicted"/>
<evidence type="ECO:0000313" key="4">
    <source>
        <dbReference type="Proteomes" id="UP000215767"/>
    </source>
</evidence>
<dbReference type="InterPro" id="IPR013785">
    <property type="entry name" value="Aldolase_TIM"/>
</dbReference>
<reference evidence="4" key="1">
    <citation type="submission" date="2017-05" db="EMBL/GenBank/DDBJ databases">
        <title>Complete and WGS of Bordetella genogroups.</title>
        <authorList>
            <person name="Spilker T."/>
            <person name="Lipuma J."/>
        </authorList>
    </citation>
    <scope>NUCLEOTIDE SEQUENCE [LARGE SCALE GENOMIC DNA]</scope>
    <source>
        <strain evidence="4">AU8856</strain>
    </source>
</reference>
<dbReference type="GO" id="GO:0050661">
    <property type="term" value="F:NADP binding"/>
    <property type="evidence" value="ECO:0007669"/>
    <property type="project" value="InterPro"/>
</dbReference>
<feature type="domain" description="NADH:flavin oxidoreductase/NADH oxidase N-terminal" evidence="2">
    <location>
        <begin position="441"/>
        <end position="770"/>
    </location>
</feature>
<dbReference type="InterPro" id="IPR001155">
    <property type="entry name" value="OxRdtase_FMN_N"/>
</dbReference>
<dbReference type="PRINTS" id="PR00420">
    <property type="entry name" value="RNGMNOXGNASE"/>
</dbReference>
<dbReference type="PANTHER" id="PTHR43303">
    <property type="entry name" value="NADPH DEHYDROGENASE C23G7.10C-RELATED"/>
    <property type="match status" value="1"/>
</dbReference>
<accession>A0A261UNN1</accession>
<dbReference type="Gene3D" id="3.50.50.60">
    <property type="entry name" value="FAD/NAD(P)-binding domain"/>
    <property type="match status" value="1"/>
</dbReference>
<dbReference type="RefSeq" id="WP_094843896.1">
    <property type="nucleotide sequence ID" value="NZ_NEVS01000004.1"/>
</dbReference>
<gene>
    <name evidence="3" type="ORF">CAL28_25520</name>
</gene>
<dbReference type="AlphaFoldDB" id="A0A261UNN1"/>